<dbReference type="Pfam" id="PF01850">
    <property type="entry name" value="PIN"/>
    <property type="match status" value="1"/>
</dbReference>
<evidence type="ECO:0000313" key="5">
    <source>
        <dbReference type="Proteomes" id="UP000427373"/>
    </source>
</evidence>
<keyword evidence="1" id="KW-0460">Magnesium</keyword>
<reference evidence="4 5" key="1">
    <citation type="submission" date="2019-10" db="EMBL/GenBank/DDBJ databases">
        <title>Genome Sequences from Six Type Strain Members of the Archaeal Family Sulfolobaceae: Acidianus ambivalens, Acidianus infernus, Metallosphaera prunae, Stygiolobus azoricus, Sulfolobus metallicus, and Sulfurisphaera ohwakuensis.</title>
        <authorList>
            <person name="Counts J.A."/>
            <person name="Kelly R.M."/>
        </authorList>
    </citation>
    <scope>NUCLEOTIDE SEQUENCE [LARGE SCALE GENOMIC DNA]</scope>
    <source>
        <strain evidence="4 5">TA-1</strain>
    </source>
</reference>
<organism evidence="4 5">
    <name type="scientific">Sulfurisphaera ohwakuensis</name>
    <dbReference type="NCBI Taxonomy" id="69656"/>
    <lineage>
        <taxon>Archaea</taxon>
        <taxon>Thermoproteota</taxon>
        <taxon>Thermoprotei</taxon>
        <taxon>Sulfolobales</taxon>
        <taxon>Sulfolobaceae</taxon>
        <taxon>Sulfurisphaera</taxon>
    </lineage>
</organism>
<evidence type="ECO:0000313" key="3">
    <source>
        <dbReference type="EMBL" id="MBB5253841.1"/>
    </source>
</evidence>
<sequence length="119" mass="13960">MKYVLDTSAIINLIQRLKDESIDLFKECITADLVYYELGNFLWKIKRIDLLSDFTNILKFIRIENVTLSKEVLEIAINENLTYYDATYLFLSRKYNIPLVSDDKDLISRGAIESKKIKN</sequence>
<dbReference type="KEGG" id="soh:D1869_10045"/>
<evidence type="ECO:0000313" key="4">
    <source>
        <dbReference type="EMBL" id="QGR17487.1"/>
    </source>
</evidence>
<dbReference type="InterPro" id="IPR044153">
    <property type="entry name" value="PIN_Pae0151-like"/>
</dbReference>
<name>A0A650CIY8_SULOH</name>
<dbReference type="Proteomes" id="UP000582213">
    <property type="component" value="Unassembled WGS sequence"/>
</dbReference>
<dbReference type="PANTHER" id="PTHR35901">
    <property type="entry name" value="RIBONUCLEASE VAPC3"/>
    <property type="match status" value="1"/>
</dbReference>
<dbReference type="AlphaFoldDB" id="A0A650CIY8"/>
<reference evidence="3 6" key="2">
    <citation type="submission" date="2020-08" db="EMBL/GenBank/DDBJ databases">
        <title>Genomic Encyclopedia of Type Strains, Phase IV (KMG-IV): sequencing the most valuable type-strain genomes for metagenomic binning, comparative biology and taxonomic classification.</title>
        <authorList>
            <person name="Goeker M."/>
        </authorList>
    </citation>
    <scope>NUCLEOTIDE SEQUENCE [LARGE SCALE GENOMIC DNA]</scope>
    <source>
        <strain evidence="3 6">DSM 12421</strain>
    </source>
</reference>
<dbReference type="OrthoDB" id="168412at2157"/>
<evidence type="ECO:0000259" key="2">
    <source>
        <dbReference type="Pfam" id="PF01850"/>
    </source>
</evidence>
<dbReference type="GeneID" id="42801586"/>
<dbReference type="SUPFAM" id="SSF88723">
    <property type="entry name" value="PIN domain-like"/>
    <property type="match status" value="1"/>
</dbReference>
<dbReference type="Gene3D" id="3.40.50.1010">
    <property type="entry name" value="5'-nuclease"/>
    <property type="match status" value="1"/>
</dbReference>
<feature type="domain" description="PIN" evidence="2">
    <location>
        <begin position="3"/>
        <end position="107"/>
    </location>
</feature>
<dbReference type="RefSeq" id="WP_156014973.1">
    <property type="nucleotide sequence ID" value="NZ_CP045484.1"/>
</dbReference>
<accession>A0A650CIY8</accession>
<gene>
    <name evidence="4" type="ORF">D1869_10045</name>
    <name evidence="3" type="ORF">HNQ62_001612</name>
</gene>
<proteinExistence type="predicted"/>
<dbReference type="EMBL" id="JACHFY010000007">
    <property type="protein sequence ID" value="MBB5253841.1"/>
    <property type="molecule type" value="Genomic_DNA"/>
</dbReference>
<dbReference type="InterPro" id="IPR029060">
    <property type="entry name" value="PIN-like_dom_sf"/>
</dbReference>
<keyword evidence="5" id="KW-1185">Reference proteome</keyword>
<protein>
    <submittedName>
        <fullName evidence="4">PIN domain-containing protein</fullName>
    </submittedName>
    <submittedName>
        <fullName evidence="3">Putative nucleic acid-binding protein</fullName>
    </submittedName>
</protein>
<evidence type="ECO:0000256" key="1">
    <source>
        <dbReference type="ARBA" id="ARBA00022842"/>
    </source>
</evidence>
<evidence type="ECO:0000313" key="6">
    <source>
        <dbReference type="Proteomes" id="UP000582213"/>
    </source>
</evidence>
<dbReference type="PANTHER" id="PTHR35901:SF1">
    <property type="entry name" value="EXONUCLEASE VAPC9"/>
    <property type="match status" value="1"/>
</dbReference>
<dbReference type="Proteomes" id="UP000427373">
    <property type="component" value="Chromosome"/>
</dbReference>
<dbReference type="CDD" id="cd09873">
    <property type="entry name" value="PIN_Pae0151-like"/>
    <property type="match status" value="1"/>
</dbReference>
<dbReference type="InterPro" id="IPR002716">
    <property type="entry name" value="PIN_dom"/>
</dbReference>
<dbReference type="InterPro" id="IPR051619">
    <property type="entry name" value="TypeII_TA_RNase_PINc/VapC"/>
</dbReference>
<dbReference type="EMBL" id="CP045484">
    <property type="protein sequence ID" value="QGR17487.1"/>
    <property type="molecule type" value="Genomic_DNA"/>
</dbReference>